<dbReference type="AlphaFoldDB" id="A0A840QM21"/>
<evidence type="ECO:0000313" key="7">
    <source>
        <dbReference type="EMBL" id="MBB5172414.1"/>
    </source>
</evidence>
<feature type="transmembrane region" description="Helical" evidence="6">
    <location>
        <begin position="21"/>
        <end position="41"/>
    </location>
</feature>
<feature type="transmembrane region" description="Helical" evidence="6">
    <location>
        <begin position="404"/>
        <end position="426"/>
    </location>
</feature>
<evidence type="ECO:0000313" key="8">
    <source>
        <dbReference type="Proteomes" id="UP000551878"/>
    </source>
</evidence>
<dbReference type="PANTHER" id="PTHR42826">
    <property type="entry name" value="DICARBOXYLATE TRANSPORTER 2.1, CHLOROPLASTIC"/>
    <property type="match status" value="1"/>
</dbReference>
<dbReference type="Proteomes" id="UP000551878">
    <property type="component" value="Unassembled WGS sequence"/>
</dbReference>
<evidence type="ECO:0000256" key="5">
    <source>
        <dbReference type="ARBA" id="ARBA00023136"/>
    </source>
</evidence>
<comment type="similarity">
    <text evidence="2">Belongs to the SLC13A/DASS transporter (TC 2.A.47) family. DIT1 subfamily.</text>
</comment>
<keyword evidence="3 6" id="KW-0812">Transmembrane</keyword>
<feature type="transmembrane region" description="Helical" evidence="6">
    <location>
        <begin position="455"/>
        <end position="478"/>
    </location>
</feature>
<protein>
    <submittedName>
        <fullName evidence="7">DASS family divalent anion:Na+ symporter</fullName>
    </submittedName>
</protein>
<dbReference type="InterPro" id="IPR001898">
    <property type="entry name" value="SLC13A/DASS"/>
</dbReference>
<accession>A0A840QM21</accession>
<dbReference type="PIRSF" id="PIRSF002457">
    <property type="entry name" value="DASS"/>
    <property type="match status" value="1"/>
</dbReference>
<evidence type="ECO:0000256" key="6">
    <source>
        <dbReference type="SAM" id="Phobius"/>
    </source>
</evidence>
<reference evidence="7 8" key="1">
    <citation type="submission" date="2020-08" db="EMBL/GenBank/DDBJ databases">
        <title>Genomic Encyclopedia of Type Strains, Phase IV (KMG-IV): sequencing the most valuable type-strain genomes for metagenomic binning, comparative biology and taxonomic classification.</title>
        <authorList>
            <person name="Goeker M."/>
        </authorList>
    </citation>
    <scope>NUCLEOTIDE SEQUENCE [LARGE SCALE GENOMIC DNA]</scope>
    <source>
        <strain evidence="7 8">DSM 24696</strain>
    </source>
</reference>
<keyword evidence="4 6" id="KW-1133">Transmembrane helix</keyword>
<gene>
    <name evidence="7" type="ORF">HNQ41_000558</name>
</gene>
<name>A0A840QM21_9BACI</name>
<dbReference type="GO" id="GO:0016020">
    <property type="term" value="C:membrane"/>
    <property type="evidence" value="ECO:0007669"/>
    <property type="project" value="UniProtKB-SubCell"/>
</dbReference>
<dbReference type="NCBIfam" id="TIGR00785">
    <property type="entry name" value="dass"/>
    <property type="match status" value="1"/>
</dbReference>
<sequence>MSNKKNDSTTPENQQNDNTQIRNLIITFAVGLILWFIPTPAGLESEAWQLFAIFVATIIGFILKPLPMGAIAIIAITMTAITNTLSIEESLSGFGNTTIWLIVSAFFIARGFIKTGLGVRISYFFVKKFGKKTLGLSYALLVSDLILAPATPSNTARTGGILFPIIKSLCITYDSDPAKGTENKIGNFLMKTAFQGNLVTSAMFMTSMAANPLIVSIAYDVAGLELTWTTWAVAAIVPGLVSLAVIPFVIYKITNPVVKETPGASEWAGKKLSELGPIQKSEKYMMSVFFLILIMWIFGSDFDISATTTAFVGLSVLLITKVLTFEDIKSEKGAWDTLCWFAALVMMASYLNELGMVGWFTEIMEGSVAGMNWITAVLVMAIAYYYSHYFFASMTAHISAMYGAFLAVMMTVGAPGYLSALILAFFSSLMASTTHYGTGPAPIYYGSGYLSQNKWWGIGFVISLVHIIIWVVIGGLWWKFLGYW</sequence>
<feature type="transmembrane region" description="Helical" evidence="6">
    <location>
        <begin position="373"/>
        <end position="392"/>
    </location>
</feature>
<evidence type="ECO:0000256" key="3">
    <source>
        <dbReference type="ARBA" id="ARBA00022692"/>
    </source>
</evidence>
<evidence type="ECO:0000256" key="1">
    <source>
        <dbReference type="ARBA" id="ARBA00004141"/>
    </source>
</evidence>
<feature type="transmembrane region" description="Helical" evidence="6">
    <location>
        <begin position="198"/>
        <end position="219"/>
    </location>
</feature>
<evidence type="ECO:0000256" key="2">
    <source>
        <dbReference type="ARBA" id="ARBA00007349"/>
    </source>
</evidence>
<proteinExistence type="inferred from homology"/>
<dbReference type="EMBL" id="JACHHB010000002">
    <property type="protein sequence ID" value="MBB5172414.1"/>
    <property type="molecule type" value="Genomic_DNA"/>
</dbReference>
<keyword evidence="8" id="KW-1185">Reference proteome</keyword>
<dbReference type="InterPro" id="IPR030676">
    <property type="entry name" value="CitT-rel"/>
</dbReference>
<organism evidence="7 8">
    <name type="scientific">Texcoconibacillus texcoconensis</name>
    <dbReference type="NCBI Taxonomy" id="1095777"/>
    <lineage>
        <taxon>Bacteria</taxon>
        <taxon>Bacillati</taxon>
        <taxon>Bacillota</taxon>
        <taxon>Bacilli</taxon>
        <taxon>Bacillales</taxon>
        <taxon>Bacillaceae</taxon>
        <taxon>Texcoconibacillus</taxon>
    </lineage>
</organism>
<dbReference type="RefSeq" id="WP_184662889.1">
    <property type="nucleotide sequence ID" value="NZ_JACHHB010000002.1"/>
</dbReference>
<evidence type="ECO:0000256" key="4">
    <source>
        <dbReference type="ARBA" id="ARBA00022989"/>
    </source>
</evidence>
<feature type="transmembrane region" description="Helical" evidence="6">
    <location>
        <begin position="337"/>
        <end position="361"/>
    </location>
</feature>
<comment type="caution">
    <text evidence="7">The sequence shown here is derived from an EMBL/GenBank/DDBJ whole genome shotgun (WGS) entry which is preliminary data.</text>
</comment>
<dbReference type="Pfam" id="PF00939">
    <property type="entry name" value="Na_sulph_symp"/>
    <property type="match status" value="1"/>
</dbReference>
<dbReference type="GO" id="GO:0022857">
    <property type="term" value="F:transmembrane transporter activity"/>
    <property type="evidence" value="ECO:0007669"/>
    <property type="project" value="InterPro"/>
</dbReference>
<feature type="transmembrane region" description="Helical" evidence="6">
    <location>
        <begin position="231"/>
        <end position="251"/>
    </location>
</feature>
<feature type="transmembrane region" description="Helical" evidence="6">
    <location>
        <begin position="304"/>
        <end position="325"/>
    </location>
</feature>
<keyword evidence="5 6" id="KW-0472">Membrane</keyword>
<feature type="transmembrane region" description="Helical" evidence="6">
    <location>
        <begin position="281"/>
        <end position="298"/>
    </location>
</feature>
<comment type="subcellular location">
    <subcellularLocation>
        <location evidence="1">Membrane</location>
        <topology evidence="1">Multi-pass membrane protein</topology>
    </subcellularLocation>
</comment>